<protein>
    <submittedName>
        <fullName evidence="1">17147_t:CDS:1</fullName>
    </submittedName>
</protein>
<dbReference type="AlphaFoldDB" id="A0A9N9GD10"/>
<accession>A0A9N9GD10</accession>
<dbReference type="EMBL" id="CAJVQA010004201">
    <property type="protein sequence ID" value="CAG8593778.1"/>
    <property type="molecule type" value="Genomic_DNA"/>
</dbReference>
<proteinExistence type="predicted"/>
<keyword evidence="2" id="KW-1185">Reference proteome</keyword>
<comment type="caution">
    <text evidence="1">The sequence shown here is derived from an EMBL/GenBank/DDBJ whole genome shotgun (WGS) entry which is preliminary data.</text>
</comment>
<dbReference type="Proteomes" id="UP000789759">
    <property type="component" value="Unassembled WGS sequence"/>
</dbReference>
<evidence type="ECO:0000313" key="1">
    <source>
        <dbReference type="EMBL" id="CAG8593778.1"/>
    </source>
</evidence>
<evidence type="ECO:0000313" key="2">
    <source>
        <dbReference type="Proteomes" id="UP000789759"/>
    </source>
</evidence>
<organism evidence="1 2">
    <name type="scientific">Cetraspora pellucida</name>
    <dbReference type="NCBI Taxonomy" id="1433469"/>
    <lineage>
        <taxon>Eukaryota</taxon>
        <taxon>Fungi</taxon>
        <taxon>Fungi incertae sedis</taxon>
        <taxon>Mucoromycota</taxon>
        <taxon>Glomeromycotina</taxon>
        <taxon>Glomeromycetes</taxon>
        <taxon>Diversisporales</taxon>
        <taxon>Gigasporaceae</taxon>
        <taxon>Cetraspora</taxon>
    </lineage>
</organism>
<name>A0A9N9GD10_9GLOM</name>
<reference evidence="1" key="1">
    <citation type="submission" date="2021-06" db="EMBL/GenBank/DDBJ databases">
        <authorList>
            <person name="Kallberg Y."/>
            <person name="Tangrot J."/>
            <person name="Rosling A."/>
        </authorList>
    </citation>
    <scope>NUCLEOTIDE SEQUENCE</scope>
    <source>
        <strain evidence="1">FL966</strain>
    </source>
</reference>
<sequence length="41" mass="4775">MIHQNHMINGNLRNGLRKDQDWVVLDRYRIIFSPGPDNGPS</sequence>
<gene>
    <name evidence="1" type="ORF">CPELLU_LOCUS6663</name>
</gene>